<dbReference type="GO" id="GO:0006457">
    <property type="term" value="P:protein folding"/>
    <property type="evidence" value="ECO:0007669"/>
    <property type="project" value="InterPro"/>
</dbReference>
<dbReference type="PRINTS" id="PR00153">
    <property type="entry name" value="CSAPPISMRASE"/>
</dbReference>
<dbReference type="AlphaFoldDB" id="A0AAV1DIS5"/>
<dbReference type="InterPro" id="IPR002130">
    <property type="entry name" value="Cyclophilin-type_PPIase_dom"/>
</dbReference>
<accession>A0AAV1DIS5</accession>
<name>A0AAV1DIS5_OLDCO</name>
<dbReference type="GO" id="GO:0003755">
    <property type="term" value="F:peptidyl-prolyl cis-trans isomerase activity"/>
    <property type="evidence" value="ECO:0007669"/>
    <property type="project" value="UniProtKB-KW"/>
</dbReference>
<comment type="similarity">
    <text evidence="2">Belongs to the cyclophilin-type PPIase family.</text>
</comment>
<protein>
    <recommendedName>
        <fullName evidence="3">peptidylprolyl isomerase</fullName>
        <ecNumber evidence="3">5.2.1.8</ecNumber>
    </recommendedName>
</protein>
<dbReference type="Pfam" id="PF00160">
    <property type="entry name" value="Pro_isomerase"/>
    <property type="match status" value="1"/>
</dbReference>
<evidence type="ECO:0000256" key="1">
    <source>
        <dbReference type="ARBA" id="ARBA00000971"/>
    </source>
</evidence>
<feature type="compositionally biased region" description="Basic and acidic residues" evidence="6">
    <location>
        <begin position="347"/>
        <end position="373"/>
    </location>
</feature>
<dbReference type="EMBL" id="OX459122">
    <property type="protein sequence ID" value="CAI9107749.1"/>
    <property type="molecule type" value="Genomic_DNA"/>
</dbReference>
<dbReference type="GO" id="GO:0005737">
    <property type="term" value="C:cytoplasm"/>
    <property type="evidence" value="ECO:0007669"/>
    <property type="project" value="TreeGrafter"/>
</dbReference>
<feature type="compositionally biased region" description="Low complexity" evidence="6">
    <location>
        <begin position="239"/>
        <end position="248"/>
    </location>
</feature>
<feature type="domain" description="PPIase cyclophilin-type" evidence="7">
    <location>
        <begin position="24"/>
        <end position="190"/>
    </location>
</feature>
<feature type="compositionally biased region" description="Low complexity" evidence="6">
    <location>
        <begin position="314"/>
        <end position="335"/>
    </location>
</feature>
<keyword evidence="5" id="KW-0413">Isomerase</keyword>
<dbReference type="PROSITE" id="PS00170">
    <property type="entry name" value="CSA_PPIASE_1"/>
    <property type="match status" value="1"/>
</dbReference>
<dbReference type="InterPro" id="IPR029000">
    <property type="entry name" value="Cyclophilin-like_dom_sf"/>
</dbReference>
<feature type="compositionally biased region" description="Basic and acidic residues" evidence="6">
    <location>
        <begin position="534"/>
        <end position="559"/>
    </location>
</feature>
<keyword evidence="4" id="KW-0697">Rotamase</keyword>
<feature type="compositionally biased region" description="Low complexity" evidence="6">
    <location>
        <begin position="590"/>
        <end position="607"/>
    </location>
</feature>
<dbReference type="InterPro" id="IPR020892">
    <property type="entry name" value="Cyclophilin-type_PPIase_CS"/>
</dbReference>
<feature type="region of interest" description="Disordered" evidence="6">
    <location>
        <begin position="172"/>
        <end position="621"/>
    </location>
</feature>
<evidence type="ECO:0000313" key="8">
    <source>
        <dbReference type="EMBL" id="CAI9107749.1"/>
    </source>
</evidence>
<reference evidence="8" key="1">
    <citation type="submission" date="2023-03" db="EMBL/GenBank/DDBJ databases">
        <authorList>
            <person name="Julca I."/>
        </authorList>
    </citation>
    <scope>NUCLEOTIDE SEQUENCE</scope>
</reference>
<dbReference type="PANTHER" id="PTHR11071:SF447">
    <property type="entry name" value="PEPTIDYL-PROLYL CIS-TRANS ISOMERASE CYP63"/>
    <property type="match status" value="1"/>
</dbReference>
<dbReference type="EC" id="5.2.1.8" evidence="3"/>
<feature type="compositionally biased region" description="Low complexity" evidence="6">
    <location>
        <begin position="256"/>
        <end position="275"/>
    </location>
</feature>
<proteinExistence type="inferred from homology"/>
<dbReference type="FunFam" id="2.40.100.10:FF:000022">
    <property type="entry name" value="Peptidyl-prolyl cis-trans isomerase CYP95"/>
    <property type="match status" value="1"/>
</dbReference>
<evidence type="ECO:0000256" key="5">
    <source>
        <dbReference type="ARBA" id="ARBA00023235"/>
    </source>
</evidence>
<feature type="compositionally biased region" description="Basic residues" evidence="6">
    <location>
        <begin position="297"/>
        <end position="313"/>
    </location>
</feature>
<dbReference type="Proteomes" id="UP001161247">
    <property type="component" value="Chromosome 5"/>
</dbReference>
<comment type="catalytic activity">
    <reaction evidence="1">
        <text>[protein]-peptidylproline (omega=180) = [protein]-peptidylproline (omega=0)</text>
        <dbReference type="Rhea" id="RHEA:16237"/>
        <dbReference type="Rhea" id="RHEA-COMP:10747"/>
        <dbReference type="Rhea" id="RHEA-COMP:10748"/>
        <dbReference type="ChEBI" id="CHEBI:83833"/>
        <dbReference type="ChEBI" id="CHEBI:83834"/>
        <dbReference type="EC" id="5.2.1.8"/>
    </reaction>
</comment>
<dbReference type="PANTHER" id="PTHR11071">
    <property type="entry name" value="PEPTIDYL-PROLYL CIS-TRANS ISOMERASE"/>
    <property type="match status" value="1"/>
</dbReference>
<dbReference type="Gene3D" id="2.40.100.10">
    <property type="entry name" value="Cyclophilin-like"/>
    <property type="match status" value="1"/>
</dbReference>
<evidence type="ECO:0000256" key="2">
    <source>
        <dbReference type="ARBA" id="ARBA00007365"/>
    </source>
</evidence>
<evidence type="ECO:0000256" key="4">
    <source>
        <dbReference type="ARBA" id="ARBA00023110"/>
    </source>
</evidence>
<feature type="compositionally biased region" description="Basic residues" evidence="6">
    <location>
        <begin position="221"/>
        <end position="237"/>
    </location>
</feature>
<feature type="compositionally biased region" description="Basic residues" evidence="6">
    <location>
        <begin position="278"/>
        <end position="290"/>
    </location>
</feature>
<sequence>MKLKIFPPAAVKQDMAVKKNPHVFFDVTIDGSPSERIIFELFADVVPKTAENFRALCTGEKGIGASTGKPLHFKGSIFHRIVKGFMAQGGDFSSGDGKGGESIYGGKFQDENFKLDHSEAGLLSMANAGPNTNGSQFFILFKRQPHLDGKHVVFGKVVKGMEVIMKIEQLGATDGTGKPSGTVRISNCGEISNSGTGAEKGKQKKLAKASSFDDSSDDKSKRKRKTRDSRNRKRRKYSSSDSYSSGSDSDSHSSETDSSSQSDSGSDSISSSSSSDGRRRKKRTSTKREKRKEGYRKGKGRSGKKRLQSKRKWSSGSSSGSESDGSHGSSSSSDSEISDHRRKQKLPTRDREADNSTHDAEKADKHDPRDSNKASRRLSPTSRGRTNPSMSPKRGNDDVNIECVAHRSSPEVEGNPVQDVFHASNQQDSRAHSPDGSAKRVRKGRGFTDRYSFVRRYRTPSPERSPPRYYNGGRNNRERFPRYRRYSPVRRNRSPPRDRTPPRYRRRSRSRSDSRSPVGYRGRDRITSRRRRSPSPDDTRRPISDRLKSRLGPQKDDLHLRRRGRSTSSSRSRGSPHSKSPDVSQGKIKSAQAPSRSRSSSPGAQRGLVSYDDVSPVNGST</sequence>
<organism evidence="8 9">
    <name type="scientific">Oldenlandia corymbosa var. corymbosa</name>
    <dbReference type="NCBI Taxonomy" id="529605"/>
    <lineage>
        <taxon>Eukaryota</taxon>
        <taxon>Viridiplantae</taxon>
        <taxon>Streptophyta</taxon>
        <taxon>Embryophyta</taxon>
        <taxon>Tracheophyta</taxon>
        <taxon>Spermatophyta</taxon>
        <taxon>Magnoliopsida</taxon>
        <taxon>eudicotyledons</taxon>
        <taxon>Gunneridae</taxon>
        <taxon>Pentapetalae</taxon>
        <taxon>asterids</taxon>
        <taxon>lamiids</taxon>
        <taxon>Gentianales</taxon>
        <taxon>Rubiaceae</taxon>
        <taxon>Rubioideae</taxon>
        <taxon>Spermacoceae</taxon>
        <taxon>Hedyotis-Oldenlandia complex</taxon>
        <taxon>Oldenlandia</taxon>
    </lineage>
</organism>
<evidence type="ECO:0000256" key="6">
    <source>
        <dbReference type="SAM" id="MobiDB-lite"/>
    </source>
</evidence>
<dbReference type="PROSITE" id="PS50072">
    <property type="entry name" value="CSA_PPIASE_2"/>
    <property type="match status" value="1"/>
</dbReference>
<dbReference type="GO" id="GO:0016018">
    <property type="term" value="F:cyclosporin A binding"/>
    <property type="evidence" value="ECO:0007669"/>
    <property type="project" value="TreeGrafter"/>
</dbReference>
<keyword evidence="9" id="KW-1185">Reference proteome</keyword>
<evidence type="ECO:0000256" key="3">
    <source>
        <dbReference type="ARBA" id="ARBA00013194"/>
    </source>
</evidence>
<feature type="compositionally biased region" description="Low complexity" evidence="6">
    <location>
        <begin position="566"/>
        <end position="575"/>
    </location>
</feature>
<feature type="compositionally biased region" description="Basic residues" evidence="6">
    <location>
        <begin position="482"/>
        <end position="494"/>
    </location>
</feature>
<dbReference type="SUPFAM" id="SSF50891">
    <property type="entry name" value="Cyclophilin-like"/>
    <property type="match status" value="1"/>
</dbReference>
<evidence type="ECO:0000313" key="9">
    <source>
        <dbReference type="Proteomes" id="UP001161247"/>
    </source>
</evidence>
<feature type="compositionally biased region" description="Polar residues" evidence="6">
    <location>
        <begin position="378"/>
        <end position="390"/>
    </location>
</feature>
<dbReference type="CDD" id="cd01926">
    <property type="entry name" value="cyclophilin_ABH_like"/>
    <property type="match status" value="1"/>
</dbReference>
<gene>
    <name evidence="8" type="ORF">OLC1_LOCUS15987</name>
</gene>
<feature type="compositionally biased region" description="Polar residues" evidence="6">
    <location>
        <begin position="183"/>
        <end position="196"/>
    </location>
</feature>
<evidence type="ECO:0000259" key="7">
    <source>
        <dbReference type="PROSITE" id="PS50072"/>
    </source>
</evidence>